<organism evidence="2 3">
    <name type="scientific">Paenibacillus profundus</name>
    <dbReference type="NCBI Taxonomy" id="1173085"/>
    <lineage>
        <taxon>Bacteria</taxon>
        <taxon>Bacillati</taxon>
        <taxon>Bacillota</taxon>
        <taxon>Bacilli</taxon>
        <taxon>Bacillales</taxon>
        <taxon>Paenibacillaceae</taxon>
        <taxon>Paenibacillus</taxon>
    </lineage>
</organism>
<keyword evidence="3" id="KW-1185">Reference proteome</keyword>
<evidence type="ECO:0000313" key="2">
    <source>
        <dbReference type="EMBL" id="MCE5169413.1"/>
    </source>
</evidence>
<dbReference type="Gene3D" id="3.30.457.10">
    <property type="entry name" value="Copper amine oxidase-like, N-terminal domain"/>
    <property type="match status" value="1"/>
</dbReference>
<comment type="caution">
    <text evidence="2">The sequence shown here is derived from an EMBL/GenBank/DDBJ whole genome shotgun (WGS) entry which is preliminary data.</text>
</comment>
<dbReference type="EMBL" id="JAJNBZ010000005">
    <property type="protein sequence ID" value="MCE5169413.1"/>
    <property type="molecule type" value="Genomic_DNA"/>
</dbReference>
<dbReference type="Pfam" id="PF07833">
    <property type="entry name" value="Cu_amine_oxidN1"/>
    <property type="match status" value="1"/>
</dbReference>
<dbReference type="SUPFAM" id="SSF55383">
    <property type="entry name" value="Copper amine oxidase, domain N"/>
    <property type="match status" value="1"/>
</dbReference>
<feature type="domain" description="Copper amine oxidase-like N-terminal" evidence="1">
    <location>
        <begin position="6"/>
        <end position="37"/>
    </location>
</feature>
<name>A0ABS8YBN8_9BACL</name>
<gene>
    <name evidence="2" type="ORF">LQV63_08820</name>
</gene>
<dbReference type="InterPro" id="IPR012854">
    <property type="entry name" value="Cu_amine_oxidase-like_N"/>
</dbReference>
<protein>
    <submittedName>
        <fullName evidence="2">Copper amine oxidase N-terminal domain-containing protein</fullName>
    </submittedName>
</protein>
<evidence type="ECO:0000313" key="3">
    <source>
        <dbReference type="Proteomes" id="UP001199916"/>
    </source>
</evidence>
<reference evidence="2 3" key="1">
    <citation type="submission" date="2021-11" db="EMBL/GenBank/DDBJ databases">
        <title>Draft genome sequence of Paenibacillus profundus YoMME, a new Gram-positive bacteria with exoelectrogenic properties.</title>
        <authorList>
            <person name="Hubenova Y."/>
            <person name="Hubenova E."/>
            <person name="Manasiev Y."/>
            <person name="Peykov S."/>
            <person name="Mitov M."/>
        </authorList>
    </citation>
    <scope>NUCLEOTIDE SEQUENCE [LARGE SCALE GENOMIC DNA]</scope>
    <source>
        <strain evidence="2 3">YoMME</strain>
    </source>
</reference>
<accession>A0ABS8YBN8</accession>
<dbReference type="InterPro" id="IPR036582">
    <property type="entry name" value="Mao_N_sf"/>
</dbReference>
<dbReference type="Proteomes" id="UP001199916">
    <property type="component" value="Unassembled WGS sequence"/>
</dbReference>
<evidence type="ECO:0000259" key="1">
    <source>
        <dbReference type="Pfam" id="PF07833"/>
    </source>
</evidence>
<proteinExistence type="predicted"/>
<sequence length="39" mass="4176">MPDCQMINGSSYAPVRAVAEAAGAKVNWNGKEKLVSIRL</sequence>